<evidence type="ECO:0000313" key="3">
    <source>
        <dbReference type="Proteomes" id="UP000663444"/>
    </source>
</evidence>
<proteinExistence type="predicted"/>
<protein>
    <submittedName>
        <fullName evidence="2">Metal-sulfur cluster assembly factor</fullName>
    </submittedName>
</protein>
<dbReference type="InterPro" id="IPR034904">
    <property type="entry name" value="FSCA_dom_sf"/>
</dbReference>
<accession>A0A974Y4Z6</accession>
<dbReference type="InterPro" id="IPR052339">
    <property type="entry name" value="Fe-S_Maturation_MIP18"/>
</dbReference>
<name>A0A974Y4Z6_9RHOO</name>
<sequence length="106" mass="11448">MTAPPFSAEQVHAALRAVVDPEAGMNIVDLGLVYGVDVDPPAVRVSLTLTSPTCPMGDLILDEARQALAACLPEGWTQDIRLVWEPPWGPQRMSAKARAHFGWDGQ</sequence>
<dbReference type="AlphaFoldDB" id="A0A974Y4Z6"/>
<dbReference type="Gene3D" id="3.30.300.130">
    <property type="entry name" value="Fe-S cluster assembly (FSCA)"/>
    <property type="match status" value="1"/>
</dbReference>
<dbReference type="PANTHER" id="PTHR42831">
    <property type="entry name" value="FE-S PROTEIN MATURATION AUXILIARY FACTOR YITW"/>
    <property type="match status" value="1"/>
</dbReference>
<dbReference type="KEGG" id="ares:IWH25_06320"/>
<keyword evidence="3" id="KW-1185">Reference proteome</keyword>
<dbReference type="SUPFAM" id="SSF117916">
    <property type="entry name" value="Fe-S cluster assembly (FSCA) domain-like"/>
    <property type="match status" value="1"/>
</dbReference>
<organism evidence="2 3">
    <name type="scientific">Azospira restricta</name>
    <dbReference type="NCBI Taxonomy" id="404405"/>
    <lineage>
        <taxon>Bacteria</taxon>
        <taxon>Pseudomonadati</taxon>
        <taxon>Pseudomonadota</taxon>
        <taxon>Betaproteobacteria</taxon>
        <taxon>Rhodocyclales</taxon>
        <taxon>Rhodocyclaceae</taxon>
        <taxon>Azospira</taxon>
    </lineage>
</organism>
<feature type="domain" description="MIP18 family-like" evidence="1">
    <location>
        <begin position="9"/>
        <end position="72"/>
    </location>
</feature>
<dbReference type="PANTHER" id="PTHR42831:SF1">
    <property type="entry name" value="FE-S PROTEIN MATURATION AUXILIARY FACTOR YITW"/>
    <property type="match status" value="1"/>
</dbReference>
<dbReference type="Proteomes" id="UP000663444">
    <property type="component" value="Chromosome"/>
</dbReference>
<dbReference type="RefSeq" id="WP_203388481.1">
    <property type="nucleotide sequence ID" value="NZ_CP064781.1"/>
</dbReference>
<dbReference type="EMBL" id="CP064781">
    <property type="protein sequence ID" value="QRJ64953.1"/>
    <property type="molecule type" value="Genomic_DNA"/>
</dbReference>
<evidence type="ECO:0000259" key="1">
    <source>
        <dbReference type="Pfam" id="PF01883"/>
    </source>
</evidence>
<gene>
    <name evidence="2" type="ORF">IWH25_06320</name>
</gene>
<evidence type="ECO:0000313" key="2">
    <source>
        <dbReference type="EMBL" id="QRJ64953.1"/>
    </source>
</evidence>
<dbReference type="Pfam" id="PF01883">
    <property type="entry name" value="FeS_assembly_P"/>
    <property type="match status" value="1"/>
</dbReference>
<reference evidence="2" key="1">
    <citation type="submission" date="2020-11" db="EMBL/GenBank/DDBJ databases">
        <title>Azospira restricta DSM 18626 genome sequence.</title>
        <authorList>
            <person name="Moe W.M."/>
        </authorList>
    </citation>
    <scope>NUCLEOTIDE SEQUENCE</scope>
    <source>
        <strain evidence="2">DSM 18626</strain>
    </source>
</reference>
<dbReference type="InterPro" id="IPR002744">
    <property type="entry name" value="MIP18-like"/>
</dbReference>